<keyword evidence="5" id="KW-0234">DNA repair</keyword>
<dbReference type="RefSeq" id="XP_015660703.1">
    <property type="nucleotide sequence ID" value="XM_015800696.1"/>
</dbReference>
<comment type="similarity">
    <text evidence="1">Belongs to the type-1 OGG1 family.</text>
</comment>
<feature type="region of interest" description="Disordered" evidence="10">
    <location>
        <begin position="258"/>
        <end position="303"/>
    </location>
</feature>
<accession>A0A0M9G4S7</accession>
<dbReference type="InterPro" id="IPR011257">
    <property type="entry name" value="DNA_glycosylase"/>
</dbReference>
<evidence type="ECO:0000256" key="3">
    <source>
        <dbReference type="ARBA" id="ARBA00022763"/>
    </source>
</evidence>
<proteinExistence type="inferred from homology"/>
<evidence type="ECO:0000256" key="9">
    <source>
        <dbReference type="ARBA" id="ARBA00044632"/>
    </source>
</evidence>
<comment type="caution">
    <text evidence="12">The sequence shown here is derived from an EMBL/GenBank/DDBJ whole genome shotgun (WGS) entry which is preliminary data.</text>
</comment>
<evidence type="ECO:0000256" key="10">
    <source>
        <dbReference type="SAM" id="MobiDB-lite"/>
    </source>
</evidence>
<dbReference type="Gene3D" id="3.30.310.40">
    <property type="match status" value="1"/>
</dbReference>
<dbReference type="GO" id="GO:0034039">
    <property type="term" value="F:8-oxo-7,8-dihydroguanine DNA N-glycosylase activity"/>
    <property type="evidence" value="ECO:0007669"/>
    <property type="project" value="TreeGrafter"/>
</dbReference>
<dbReference type="OMA" id="PLYERHH"/>
<evidence type="ECO:0000256" key="6">
    <source>
        <dbReference type="ARBA" id="ARBA00023239"/>
    </source>
</evidence>
<feature type="compositionally biased region" description="Low complexity" evidence="10">
    <location>
        <begin position="107"/>
        <end position="126"/>
    </location>
</feature>
<dbReference type="EC" id="4.2.99.18" evidence="2"/>
<evidence type="ECO:0000259" key="11">
    <source>
        <dbReference type="SMART" id="SM00478"/>
    </source>
</evidence>
<feature type="region of interest" description="Disordered" evidence="10">
    <location>
        <begin position="104"/>
        <end position="130"/>
    </location>
</feature>
<sequence length="569" mass="63061">MAHVPHIASPVSWRVLSPSIQSKIHLRMTLCGGQCFHWHHTPRRTFLGAIDHCVFELREVHCSAKEVRRRCPRKQGADSATATVDDSDAVCCWIEYRKLWPQGSTESSSAQSAPAARQQSSSPSASLPTETDEEVLTRYLSLDVDLTALWLRWTDAPTTRQHPLVTHLIRSSEGAARITDDARKSSALLQECQHDAGAPAAMYTPIRHVRQDVHSCLFSFLCSQNNNVARITGMIYTLSRHYGDHLCDVQLATGAVRPPSAHNVSDSVRGDSRRKIGAGGTFGEAKHQAVRPPSSPSKQSNEQAAETEWLSVYSFPSLQQLATASEEELRRMGFGYRGRYVVEAAKTISAFSLPTSPAGQMITAIPTLPQKQHQTCLQTPFYADLLAHHGNLAYQRAQLQLLCGVGRKVADCVLLFSLAHSNLVPVDTHMAQVAVEYLATAAHVLPQPKNSSRKRFRHGDEATGVEKGEHFNGKSRAISWQKELLLWGEKAKRLKIKAAKTTPVKTSKSTRKKANSLEPSDQEAAEAAKLPVPPLYARHHDAIQQGFMELFGPHAGWAHSVLFYYRMRK</sequence>
<evidence type="ECO:0000256" key="4">
    <source>
        <dbReference type="ARBA" id="ARBA00022801"/>
    </source>
</evidence>
<gene>
    <name evidence="12" type="ORF">ABB37_03372</name>
</gene>
<dbReference type="SUPFAM" id="SSF55945">
    <property type="entry name" value="TATA-box binding protein-like"/>
    <property type="match status" value="1"/>
</dbReference>
<dbReference type="SUPFAM" id="SSF48150">
    <property type="entry name" value="DNA-glycosylase"/>
    <property type="match status" value="1"/>
</dbReference>
<dbReference type="RefSeq" id="XP_015660702.1">
    <property type="nucleotide sequence ID" value="XM_015800695.1"/>
</dbReference>
<name>A0A0M9G4S7_LEPPY</name>
<keyword evidence="13" id="KW-1185">Reference proteome</keyword>
<evidence type="ECO:0000256" key="1">
    <source>
        <dbReference type="ARBA" id="ARBA00010679"/>
    </source>
</evidence>
<evidence type="ECO:0000256" key="7">
    <source>
        <dbReference type="ARBA" id="ARBA00023268"/>
    </source>
</evidence>
<dbReference type="GO" id="GO:0140078">
    <property type="term" value="F:class I DNA-(apurinic or apyrimidinic site) endonuclease activity"/>
    <property type="evidence" value="ECO:0007669"/>
    <property type="project" value="UniProtKB-EC"/>
</dbReference>
<comment type="catalytic activity">
    <reaction evidence="9">
        <text>2'-deoxyribonucleotide-(2'-deoxyribose 5'-phosphate)-2'-deoxyribonucleotide-DNA = a 3'-end 2'-deoxyribonucleotide-(2,3-dehydro-2,3-deoxyribose 5'-phosphate)-DNA + a 5'-end 5'-phospho-2'-deoxyribonucleoside-DNA + H(+)</text>
        <dbReference type="Rhea" id="RHEA:66592"/>
        <dbReference type="Rhea" id="RHEA-COMP:13180"/>
        <dbReference type="Rhea" id="RHEA-COMP:16897"/>
        <dbReference type="Rhea" id="RHEA-COMP:17067"/>
        <dbReference type="ChEBI" id="CHEBI:15378"/>
        <dbReference type="ChEBI" id="CHEBI:136412"/>
        <dbReference type="ChEBI" id="CHEBI:157695"/>
        <dbReference type="ChEBI" id="CHEBI:167181"/>
        <dbReference type="EC" id="4.2.99.18"/>
    </reaction>
</comment>
<dbReference type="InterPro" id="IPR052054">
    <property type="entry name" value="Oxidative_DNA_repair_enzyme"/>
</dbReference>
<dbReference type="InterPro" id="IPR012904">
    <property type="entry name" value="OGG_N"/>
</dbReference>
<dbReference type="EMBL" id="LGTL01000005">
    <property type="protein sequence ID" value="KPA82263.1"/>
    <property type="molecule type" value="Genomic_DNA"/>
</dbReference>
<keyword evidence="3" id="KW-0227">DNA damage</keyword>
<dbReference type="Pfam" id="PF07934">
    <property type="entry name" value="OGG_N"/>
    <property type="match status" value="1"/>
</dbReference>
<keyword evidence="8" id="KW-0326">Glycosidase</keyword>
<dbReference type="VEuPathDB" id="TriTrypDB:LpyrH10_05_2320"/>
<dbReference type="GO" id="GO:0006289">
    <property type="term" value="P:nucleotide-excision repair"/>
    <property type="evidence" value="ECO:0007669"/>
    <property type="project" value="InterPro"/>
</dbReference>
<keyword evidence="7" id="KW-0511">Multifunctional enzyme</keyword>
<dbReference type="GeneID" id="26903663"/>
<dbReference type="Gene3D" id="1.10.1670.10">
    <property type="entry name" value="Helix-hairpin-Helix base-excision DNA repair enzymes (C-terminal)"/>
    <property type="match status" value="1"/>
</dbReference>
<evidence type="ECO:0000313" key="13">
    <source>
        <dbReference type="Proteomes" id="UP000037923"/>
    </source>
</evidence>
<dbReference type="GO" id="GO:0006285">
    <property type="term" value="P:base-excision repair, AP site formation"/>
    <property type="evidence" value="ECO:0007669"/>
    <property type="project" value="TreeGrafter"/>
</dbReference>
<dbReference type="Proteomes" id="UP000037923">
    <property type="component" value="Unassembled WGS sequence"/>
</dbReference>
<protein>
    <recommendedName>
        <fullName evidence="2">DNA-(apurinic or apyrimidinic site) lyase</fullName>
        <ecNumber evidence="2">4.2.99.18</ecNumber>
    </recommendedName>
</protein>
<dbReference type="PANTHER" id="PTHR10242:SF2">
    <property type="entry name" value="N-GLYCOSYLASE_DNA LYASE"/>
    <property type="match status" value="1"/>
</dbReference>
<dbReference type="SMART" id="SM00478">
    <property type="entry name" value="ENDO3c"/>
    <property type="match status" value="1"/>
</dbReference>
<evidence type="ECO:0000256" key="5">
    <source>
        <dbReference type="ARBA" id="ARBA00023204"/>
    </source>
</evidence>
<evidence type="ECO:0000256" key="8">
    <source>
        <dbReference type="ARBA" id="ARBA00023295"/>
    </source>
</evidence>
<dbReference type="AlphaFoldDB" id="A0A0M9G4S7"/>
<dbReference type="GO" id="GO:0005634">
    <property type="term" value="C:nucleus"/>
    <property type="evidence" value="ECO:0007669"/>
    <property type="project" value="TreeGrafter"/>
</dbReference>
<dbReference type="InterPro" id="IPR023170">
    <property type="entry name" value="HhH_base_excis_C"/>
</dbReference>
<evidence type="ECO:0000313" key="12">
    <source>
        <dbReference type="EMBL" id="KPA82263.1"/>
    </source>
</evidence>
<feature type="domain" description="HhH-GPD" evidence="11">
    <location>
        <begin position="296"/>
        <end position="490"/>
    </location>
</feature>
<organism evidence="12 13">
    <name type="scientific">Leptomonas pyrrhocoris</name>
    <name type="common">Firebug parasite</name>
    <dbReference type="NCBI Taxonomy" id="157538"/>
    <lineage>
        <taxon>Eukaryota</taxon>
        <taxon>Discoba</taxon>
        <taxon>Euglenozoa</taxon>
        <taxon>Kinetoplastea</taxon>
        <taxon>Metakinetoplastina</taxon>
        <taxon>Trypanosomatida</taxon>
        <taxon>Trypanosomatidae</taxon>
        <taxon>Leishmaniinae</taxon>
        <taxon>Leptomonas</taxon>
    </lineage>
</organism>
<dbReference type="Gene3D" id="1.10.340.30">
    <property type="entry name" value="Hypothetical protein, domain 2"/>
    <property type="match status" value="1"/>
</dbReference>
<feature type="region of interest" description="Disordered" evidence="10">
    <location>
        <begin position="499"/>
        <end position="525"/>
    </location>
</feature>
<keyword evidence="6" id="KW-0456">Lyase</keyword>
<dbReference type="PANTHER" id="PTHR10242">
    <property type="entry name" value="8-OXOGUANINE DNA GLYCOSYLASE"/>
    <property type="match status" value="1"/>
</dbReference>
<dbReference type="EMBL" id="LGTL01000005">
    <property type="protein sequence ID" value="KPA82264.1"/>
    <property type="molecule type" value="Genomic_DNA"/>
</dbReference>
<evidence type="ECO:0000256" key="2">
    <source>
        <dbReference type="ARBA" id="ARBA00012720"/>
    </source>
</evidence>
<reference evidence="12 13" key="1">
    <citation type="submission" date="2015-07" db="EMBL/GenBank/DDBJ databases">
        <title>High-quality genome of monoxenous trypanosomatid Leptomonas pyrrhocoris.</title>
        <authorList>
            <person name="Flegontov P."/>
            <person name="Butenko A."/>
            <person name="Firsov S."/>
            <person name="Vlcek C."/>
            <person name="Logacheva M.D."/>
            <person name="Field M."/>
            <person name="Filatov D."/>
            <person name="Flegontova O."/>
            <person name="Gerasimov E."/>
            <person name="Jackson A.P."/>
            <person name="Kelly S."/>
            <person name="Opperdoes F."/>
            <person name="O'Reilly A."/>
            <person name="Votypka J."/>
            <person name="Yurchenko V."/>
            <person name="Lukes J."/>
        </authorList>
    </citation>
    <scope>NUCLEOTIDE SEQUENCE [LARGE SCALE GENOMIC DNA]</scope>
    <source>
        <strain evidence="12">H10</strain>
    </source>
</reference>
<dbReference type="OrthoDB" id="238681at2759"/>
<dbReference type="InterPro" id="IPR003265">
    <property type="entry name" value="HhH-GPD_domain"/>
</dbReference>
<keyword evidence="4" id="KW-0378">Hydrolase</keyword>
<dbReference type="GO" id="GO:0003684">
    <property type="term" value="F:damaged DNA binding"/>
    <property type="evidence" value="ECO:0007669"/>
    <property type="project" value="InterPro"/>
</dbReference>